<proteinExistence type="predicted"/>
<dbReference type="AlphaFoldDB" id="A0A6C0J387"/>
<organism evidence="1">
    <name type="scientific">viral metagenome</name>
    <dbReference type="NCBI Taxonomy" id="1070528"/>
    <lineage>
        <taxon>unclassified sequences</taxon>
        <taxon>metagenomes</taxon>
        <taxon>organismal metagenomes</taxon>
    </lineage>
</organism>
<name>A0A6C0J387_9ZZZZ</name>
<protein>
    <submittedName>
        <fullName evidence="1">Uncharacterized protein</fullName>
    </submittedName>
</protein>
<dbReference type="EMBL" id="MN740304">
    <property type="protein sequence ID" value="QHT99135.1"/>
    <property type="molecule type" value="Genomic_DNA"/>
</dbReference>
<evidence type="ECO:0000313" key="1">
    <source>
        <dbReference type="EMBL" id="QHT99135.1"/>
    </source>
</evidence>
<sequence length="108" mass="12870">MAKLLTIQDLRNSVLSNYKIKGAYGKCDFSKFYDKPQEIINYDPTCFLNGMPDFMRSFRQFDYRNSLEILNKVAKKRYEENSTDPGIDYSDPNNFVYYDKTKKVYVRK</sequence>
<accession>A0A6C0J387</accession>
<reference evidence="1" key="1">
    <citation type="journal article" date="2020" name="Nature">
        <title>Giant virus diversity and host interactions through global metagenomics.</title>
        <authorList>
            <person name="Schulz F."/>
            <person name="Roux S."/>
            <person name="Paez-Espino D."/>
            <person name="Jungbluth S."/>
            <person name="Walsh D.A."/>
            <person name="Denef V.J."/>
            <person name="McMahon K.D."/>
            <person name="Konstantinidis K.T."/>
            <person name="Eloe-Fadrosh E.A."/>
            <person name="Kyrpides N.C."/>
            <person name="Woyke T."/>
        </authorList>
    </citation>
    <scope>NUCLEOTIDE SEQUENCE</scope>
    <source>
        <strain evidence="1">GVMAG-M-3300025695-21</strain>
    </source>
</reference>